<evidence type="ECO:0000259" key="3">
    <source>
        <dbReference type="PROSITE" id="PS50198"/>
    </source>
</evidence>
<dbReference type="EMBL" id="QEHR01000011">
    <property type="protein sequence ID" value="PVW13102.1"/>
    <property type="molecule type" value="Genomic_DNA"/>
</dbReference>
<organism evidence="4 5">
    <name type="scientific">Marixanthomonas spongiae</name>
    <dbReference type="NCBI Taxonomy" id="2174845"/>
    <lineage>
        <taxon>Bacteria</taxon>
        <taxon>Pseudomonadati</taxon>
        <taxon>Bacteroidota</taxon>
        <taxon>Flavobacteriia</taxon>
        <taxon>Flavobacteriales</taxon>
        <taxon>Flavobacteriaceae</taxon>
        <taxon>Marixanthomonas</taxon>
    </lineage>
</organism>
<evidence type="ECO:0000313" key="5">
    <source>
        <dbReference type="Proteomes" id="UP000245962"/>
    </source>
</evidence>
<dbReference type="InterPro" id="IPR046357">
    <property type="entry name" value="PPIase_dom_sf"/>
</dbReference>
<dbReference type="InterPro" id="IPR000297">
    <property type="entry name" value="PPIase_PpiC"/>
</dbReference>
<gene>
    <name evidence="4" type="ORF">DDV96_14385</name>
</gene>
<evidence type="ECO:0000256" key="1">
    <source>
        <dbReference type="PROSITE-ProRule" id="PRU00278"/>
    </source>
</evidence>
<reference evidence="4 5" key="1">
    <citation type="submission" date="2018-04" db="EMBL/GenBank/DDBJ databases">
        <title>Marixanthomonas spongiae HN-E44 sp. nov., isolated from a marine sponge.</title>
        <authorList>
            <person name="Luo L."/>
            <person name="Zhuang L."/>
        </authorList>
    </citation>
    <scope>NUCLEOTIDE SEQUENCE [LARGE SCALE GENOMIC DNA]</scope>
    <source>
        <strain evidence="4 5">HN-E44</strain>
    </source>
</reference>
<dbReference type="PROSITE" id="PS50198">
    <property type="entry name" value="PPIC_PPIASE_2"/>
    <property type="match status" value="2"/>
</dbReference>
<feature type="chain" id="PRO_5015761638" evidence="2">
    <location>
        <begin position="31"/>
        <end position="492"/>
    </location>
</feature>
<sequence>MHIKTNTLKYINNSLVLMALVLLLGDTVSAQEVVTVDSTGVAKNTVEDSIKITAKKPDSIKPFKRFKAEGVSAVVGEYVILDSDIDKGYLEMKQQGLDIKDITRCELVGKLMEDKLYAHHAKIDSVVVADEQINEQISQQMDYMVSELGSEEKVVEYYRKDNMAQLRQELFEVNKTMALANQMQRKIIEDVEVTPEEVREFFFSIPEGDRPVFGAEVEVAQIVIEPKITEKAKQDVMNRLNEIRRDVVENGASFATKAVLYSKDPGSSSKGGLYKGIKKSSPLAKEFIDTAFSLQEGEVSEPFETEFGFHILMVDKVKGQELDVRHILMLPDVSQSTIDDARAKIDSIRTKVVNGELSFADAAMKYSDEKETRFSGGQLVNPVSGDTRFELTKMDPALSAQVYNLKANEVSKVYSDRDRTGKTKFKFLTVTRRYEEHKADFSKDYEKIKELALKQKQVKEIEKWQNEKIDETYVKVNEDYQDCNFTSNWLKK</sequence>
<dbReference type="InterPro" id="IPR027304">
    <property type="entry name" value="Trigger_fact/SurA_dom_sf"/>
</dbReference>
<dbReference type="Gene3D" id="1.10.4030.10">
    <property type="entry name" value="Porin chaperone SurA, peptide-binding domain"/>
    <property type="match status" value="1"/>
</dbReference>
<dbReference type="InterPro" id="IPR050245">
    <property type="entry name" value="PrsA_foldase"/>
</dbReference>
<dbReference type="SUPFAM" id="SSF54534">
    <property type="entry name" value="FKBP-like"/>
    <property type="match status" value="2"/>
</dbReference>
<name>A0A2U0HW61_9FLAO</name>
<keyword evidence="1" id="KW-0697">Rotamase</keyword>
<dbReference type="PANTHER" id="PTHR47245:SF2">
    <property type="entry name" value="PEPTIDYL-PROLYL CIS-TRANS ISOMERASE HP_0175-RELATED"/>
    <property type="match status" value="1"/>
</dbReference>
<dbReference type="AlphaFoldDB" id="A0A2U0HW61"/>
<feature type="signal peptide" evidence="2">
    <location>
        <begin position="1"/>
        <end position="30"/>
    </location>
</feature>
<keyword evidence="1 4" id="KW-0413">Isomerase</keyword>
<dbReference type="PANTHER" id="PTHR47245">
    <property type="entry name" value="PEPTIDYLPROLYL ISOMERASE"/>
    <property type="match status" value="1"/>
</dbReference>
<dbReference type="OrthoDB" id="14196at2"/>
<evidence type="ECO:0000256" key="2">
    <source>
        <dbReference type="SAM" id="SignalP"/>
    </source>
</evidence>
<dbReference type="SUPFAM" id="SSF109998">
    <property type="entry name" value="Triger factor/SurA peptide-binding domain-like"/>
    <property type="match status" value="1"/>
</dbReference>
<comment type="caution">
    <text evidence="4">The sequence shown here is derived from an EMBL/GenBank/DDBJ whole genome shotgun (WGS) entry which is preliminary data.</text>
</comment>
<dbReference type="Pfam" id="PF00639">
    <property type="entry name" value="Rotamase"/>
    <property type="match status" value="2"/>
</dbReference>
<dbReference type="GO" id="GO:0003755">
    <property type="term" value="F:peptidyl-prolyl cis-trans isomerase activity"/>
    <property type="evidence" value="ECO:0007669"/>
    <property type="project" value="UniProtKB-KW"/>
</dbReference>
<feature type="domain" description="PpiC" evidence="3">
    <location>
        <begin position="319"/>
        <end position="411"/>
    </location>
</feature>
<proteinExistence type="predicted"/>
<keyword evidence="2" id="KW-0732">Signal</keyword>
<feature type="domain" description="PpiC" evidence="3">
    <location>
        <begin position="214"/>
        <end position="316"/>
    </location>
</feature>
<accession>A0A2U0HW61</accession>
<protein>
    <submittedName>
        <fullName evidence="4">Peptidylprolyl isomerase</fullName>
    </submittedName>
</protein>
<dbReference type="Gene3D" id="3.10.50.40">
    <property type="match status" value="2"/>
</dbReference>
<evidence type="ECO:0000313" key="4">
    <source>
        <dbReference type="EMBL" id="PVW13102.1"/>
    </source>
</evidence>
<dbReference type="Proteomes" id="UP000245962">
    <property type="component" value="Unassembled WGS sequence"/>
</dbReference>
<keyword evidence="5" id="KW-1185">Reference proteome</keyword>